<reference evidence="1" key="1">
    <citation type="submission" date="2023-04" db="EMBL/GenBank/DDBJ databases">
        <title>Ambrosiozyma monospora NBRC 10751.</title>
        <authorList>
            <person name="Ichikawa N."/>
            <person name="Sato H."/>
            <person name="Tonouchi N."/>
        </authorList>
    </citation>
    <scope>NUCLEOTIDE SEQUENCE</scope>
    <source>
        <strain evidence="1">NBRC 10751</strain>
    </source>
</reference>
<gene>
    <name evidence="1" type="ORF">Amon02_000373000</name>
</gene>
<keyword evidence="2" id="KW-1185">Reference proteome</keyword>
<evidence type="ECO:0000313" key="2">
    <source>
        <dbReference type="Proteomes" id="UP001165064"/>
    </source>
</evidence>
<dbReference type="Proteomes" id="UP001165064">
    <property type="component" value="Unassembled WGS sequence"/>
</dbReference>
<accession>A0ACB5T1W4</accession>
<protein>
    <submittedName>
        <fullName evidence="1">Unnamed protein product</fullName>
    </submittedName>
</protein>
<name>A0ACB5T1W4_AMBMO</name>
<proteinExistence type="predicted"/>
<organism evidence="1 2">
    <name type="scientific">Ambrosiozyma monospora</name>
    <name type="common">Yeast</name>
    <name type="synonym">Endomycopsis monosporus</name>
    <dbReference type="NCBI Taxonomy" id="43982"/>
    <lineage>
        <taxon>Eukaryota</taxon>
        <taxon>Fungi</taxon>
        <taxon>Dikarya</taxon>
        <taxon>Ascomycota</taxon>
        <taxon>Saccharomycotina</taxon>
        <taxon>Pichiomycetes</taxon>
        <taxon>Pichiales</taxon>
        <taxon>Pichiaceae</taxon>
        <taxon>Ambrosiozyma</taxon>
    </lineage>
</organism>
<comment type="caution">
    <text evidence="1">The sequence shown here is derived from an EMBL/GenBank/DDBJ whole genome shotgun (WGS) entry which is preliminary data.</text>
</comment>
<sequence length="95" mass="10633">MNKKSNSTEETPKEPGKPVSSPKKGVTVEKKSMKSSKKEENRFDLKKYVKGNDAVSLYKIFKSAKKDKAGIKDKSDLLKLLKISVQDDGNFILTI</sequence>
<dbReference type="EMBL" id="BSXS01002414">
    <property type="protein sequence ID" value="GME79025.1"/>
    <property type="molecule type" value="Genomic_DNA"/>
</dbReference>
<evidence type="ECO:0000313" key="1">
    <source>
        <dbReference type="EMBL" id="GME79025.1"/>
    </source>
</evidence>